<feature type="domain" description="HTH cro/C1-type" evidence="2">
    <location>
        <begin position="50"/>
        <end position="122"/>
    </location>
</feature>
<name>A0ABW2G1B9_9ACTN</name>
<dbReference type="EMBL" id="JBHTAJ010000064">
    <property type="protein sequence ID" value="MFC7183275.1"/>
    <property type="molecule type" value="Genomic_DNA"/>
</dbReference>
<comment type="caution">
    <text evidence="3">The sequence shown here is derived from an EMBL/GenBank/DDBJ whole genome shotgun (WGS) entry which is preliminary data.</text>
</comment>
<gene>
    <name evidence="3" type="ORF">ACFQMG_27385</name>
</gene>
<dbReference type="SUPFAM" id="SSF55785">
    <property type="entry name" value="PYP-like sensor domain (PAS domain)"/>
    <property type="match status" value="1"/>
</dbReference>
<dbReference type="SMART" id="SM00530">
    <property type="entry name" value="HTH_XRE"/>
    <property type="match status" value="1"/>
</dbReference>
<dbReference type="InterPro" id="IPR010982">
    <property type="entry name" value="Lambda_DNA-bd_dom_sf"/>
</dbReference>
<dbReference type="CDD" id="cd00093">
    <property type="entry name" value="HTH_XRE"/>
    <property type="match status" value="1"/>
</dbReference>
<dbReference type="Gene3D" id="3.30.450.180">
    <property type="match status" value="1"/>
</dbReference>
<evidence type="ECO:0000259" key="2">
    <source>
        <dbReference type="SMART" id="SM00530"/>
    </source>
</evidence>
<proteinExistence type="predicted"/>
<dbReference type="InterPro" id="IPR041413">
    <property type="entry name" value="MLTR_LBD"/>
</dbReference>
<feature type="region of interest" description="Disordered" evidence="1">
    <location>
        <begin position="1"/>
        <end position="21"/>
    </location>
</feature>
<dbReference type="Pfam" id="PF13560">
    <property type="entry name" value="HTH_31"/>
    <property type="match status" value="1"/>
</dbReference>
<dbReference type="InterPro" id="IPR035965">
    <property type="entry name" value="PAS-like_dom_sf"/>
</dbReference>
<dbReference type="Proteomes" id="UP001596435">
    <property type="component" value="Unassembled WGS sequence"/>
</dbReference>
<dbReference type="Pfam" id="PF17765">
    <property type="entry name" value="MLTR_LBD"/>
    <property type="match status" value="1"/>
</dbReference>
<accession>A0ABW2G1B9</accession>
<keyword evidence="4" id="KW-1185">Reference proteome</keyword>
<dbReference type="Gene3D" id="1.10.260.40">
    <property type="entry name" value="lambda repressor-like DNA-binding domains"/>
    <property type="match status" value="1"/>
</dbReference>
<sequence length="316" mass="34763">MRPRPRGRAAVVGSQPTQGEAVRRRTGVRGAAGVRGTAGSQVRRSALSSFLRNRRARLTPQDVGMAPGVRRRTPGLRREELAVLAGVGVTWYTWLEQGRDINPSPEVLSGLARTLRPDEAETAYLFRLAGCATWPAEPAGGEVPPALLRLVRAQAPAPTFLVDTDWDIRGWNAAAEALFSFSQWSPAECNLAWVVFANEVHRARTVDWERHARRTLAELRAAYGERGEGSPAAARLAALIRRLRASFPEADRWLDEHQVTERVGTAKELRHEVVGELRIDQVVLRAPGGFQLVVFSPRDEQSARRMGRLVPGAAPA</sequence>
<evidence type="ECO:0000256" key="1">
    <source>
        <dbReference type="SAM" id="MobiDB-lite"/>
    </source>
</evidence>
<dbReference type="InterPro" id="IPR001387">
    <property type="entry name" value="Cro/C1-type_HTH"/>
</dbReference>
<evidence type="ECO:0000313" key="3">
    <source>
        <dbReference type="EMBL" id="MFC7183275.1"/>
    </source>
</evidence>
<dbReference type="SUPFAM" id="SSF47413">
    <property type="entry name" value="lambda repressor-like DNA-binding domains"/>
    <property type="match status" value="1"/>
</dbReference>
<organism evidence="3 4">
    <name type="scientific">Kitasatospora paranensis</name>
    <dbReference type="NCBI Taxonomy" id="258053"/>
    <lineage>
        <taxon>Bacteria</taxon>
        <taxon>Bacillati</taxon>
        <taxon>Actinomycetota</taxon>
        <taxon>Actinomycetes</taxon>
        <taxon>Kitasatosporales</taxon>
        <taxon>Streptomycetaceae</taxon>
        <taxon>Kitasatospora</taxon>
    </lineage>
</organism>
<dbReference type="PANTHER" id="PTHR35010">
    <property type="entry name" value="BLL4672 PROTEIN-RELATED"/>
    <property type="match status" value="1"/>
</dbReference>
<protein>
    <submittedName>
        <fullName evidence="3">Helix-turn-helix transcriptional regulator</fullName>
    </submittedName>
</protein>
<evidence type="ECO:0000313" key="4">
    <source>
        <dbReference type="Proteomes" id="UP001596435"/>
    </source>
</evidence>
<reference evidence="4" key="1">
    <citation type="journal article" date="2019" name="Int. J. Syst. Evol. Microbiol.">
        <title>The Global Catalogue of Microorganisms (GCM) 10K type strain sequencing project: providing services to taxonomists for standard genome sequencing and annotation.</title>
        <authorList>
            <consortium name="The Broad Institute Genomics Platform"/>
            <consortium name="The Broad Institute Genome Sequencing Center for Infectious Disease"/>
            <person name="Wu L."/>
            <person name="Ma J."/>
        </authorList>
    </citation>
    <scope>NUCLEOTIDE SEQUENCE [LARGE SCALE GENOMIC DNA]</scope>
    <source>
        <strain evidence="4">CGMCC 1.12859</strain>
    </source>
</reference>